<evidence type="ECO:0000313" key="2">
    <source>
        <dbReference type="EMBL" id="KKP66577.1"/>
    </source>
</evidence>
<gene>
    <name evidence="2" type="ORF">UR64_C0005G0039</name>
</gene>
<keyword evidence="1" id="KW-0472">Membrane</keyword>
<evidence type="ECO:0000313" key="3">
    <source>
        <dbReference type="Proteomes" id="UP000034952"/>
    </source>
</evidence>
<reference evidence="2 3" key="1">
    <citation type="journal article" date="2015" name="Nature">
        <title>rRNA introns, odd ribosomes, and small enigmatic genomes across a large radiation of phyla.</title>
        <authorList>
            <person name="Brown C.T."/>
            <person name="Hug L.A."/>
            <person name="Thomas B.C."/>
            <person name="Sharon I."/>
            <person name="Castelle C.J."/>
            <person name="Singh A."/>
            <person name="Wilkins M.J."/>
            <person name="Williams K.H."/>
            <person name="Banfield J.F."/>
        </authorList>
    </citation>
    <scope>NUCLEOTIDE SEQUENCE [LARGE SCALE GENOMIC DNA]</scope>
</reference>
<keyword evidence="1" id="KW-0812">Transmembrane</keyword>
<evidence type="ECO:0000256" key="1">
    <source>
        <dbReference type="SAM" id="Phobius"/>
    </source>
</evidence>
<comment type="caution">
    <text evidence="2">The sequence shown here is derived from an EMBL/GenBank/DDBJ whole genome shotgun (WGS) entry which is preliminary data.</text>
</comment>
<feature type="transmembrane region" description="Helical" evidence="1">
    <location>
        <begin position="31"/>
        <end position="53"/>
    </location>
</feature>
<feature type="transmembrane region" description="Helical" evidence="1">
    <location>
        <begin position="5"/>
        <end position="25"/>
    </location>
</feature>
<dbReference type="EMBL" id="LBPY01000005">
    <property type="protein sequence ID" value="KKP66577.1"/>
    <property type="molecule type" value="Genomic_DNA"/>
</dbReference>
<proteinExistence type="predicted"/>
<dbReference type="Proteomes" id="UP000034952">
    <property type="component" value="Unassembled WGS sequence"/>
</dbReference>
<accession>A0A0G0EH35</accession>
<keyword evidence="1" id="KW-1133">Transmembrane helix</keyword>
<dbReference type="AlphaFoldDB" id="A0A0G0EH35"/>
<name>A0A0G0EH35_9BACT</name>
<sequence length="111" mass="12683">MKKFIYIGLISGIIVGSILLFKSDIRFIPKIIYLEIIAVSLSVALSIIVYFILEKIGILKKPSFNLNNQNVINKNNYFLKIFKFIILGFLIIYLVIYILGFLIGLFYNGGI</sequence>
<feature type="transmembrane region" description="Helical" evidence="1">
    <location>
        <begin position="84"/>
        <end position="107"/>
    </location>
</feature>
<protein>
    <submittedName>
        <fullName evidence="2">Uncharacterized protein</fullName>
    </submittedName>
</protein>
<organism evidence="2 3">
    <name type="scientific">Candidatus Nomurabacteria bacterium GW2011_GWE1_35_16</name>
    <dbReference type="NCBI Taxonomy" id="1618761"/>
    <lineage>
        <taxon>Bacteria</taxon>
        <taxon>Candidatus Nomuraibacteriota</taxon>
    </lineage>
</organism>